<evidence type="ECO:0000313" key="1">
    <source>
        <dbReference type="EMBL" id="KFK39160.1"/>
    </source>
</evidence>
<dbReference type="EMBL" id="CM002871">
    <property type="protein sequence ID" value="KFK39160.1"/>
    <property type="molecule type" value="Genomic_DNA"/>
</dbReference>
<dbReference type="Gramene" id="KFK39160">
    <property type="protein sequence ID" value="KFK39160"/>
    <property type="gene ID" value="AALP_AA3G208000"/>
</dbReference>
<protein>
    <submittedName>
        <fullName evidence="1">Uncharacterized protein</fullName>
    </submittedName>
</protein>
<gene>
    <name evidence="1" type="ordered locus">AALP_Aa3g208000</name>
</gene>
<dbReference type="AlphaFoldDB" id="A0A087HAK8"/>
<name>A0A087HAK8_ARAAL</name>
<evidence type="ECO:0000313" key="2">
    <source>
        <dbReference type="Proteomes" id="UP000029120"/>
    </source>
</evidence>
<accession>A0A087HAK8</accession>
<keyword evidence="2" id="KW-1185">Reference proteome</keyword>
<dbReference type="Proteomes" id="UP000029120">
    <property type="component" value="Chromosome 3"/>
</dbReference>
<organism evidence="1 2">
    <name type="scientific">Arabis alpina</name>
    <name type="common">Alpine rock-cress</name>
    <dbReference type="NCBI Taxonomy" id="50452"/>
    <lineage>
        <taxon>Eukaryota</taxon>
        <taxon>Viridiplantae</taxon>
        <taxon>Streptophyta</taxon>
        <taxon>Embryophyta</taxon>
        <taxon>Tracheophyta</taxon>
        <taxon>Spermatophyta</taxon>
        <taxon>Magnoliopsida</taxon>
        <taxon>eudicotyledons</taxon>
        <taxon>Gunneridae</taxon>
        <taxon>Pentapetalae</taxon>
        <taxon>rosids</taxon>
        <taxon>malvids</taxon>
        <taxon>Brassicales</taxon>
        <taxon>Brassicaceae</taxon>
        <taxon>Arabideae</taxon>
        <taxon>Arabis</taxon>
    </lineage>
</organism>
<proteinExistence type="predicted"/>
<sequence>MDQSLKNFVVCLVRSPVRLIRSKPRLCTLQKWGRM</sequence>
<reference evidence="2" key="1">
    <citation type="journal article" date="2015" name="Nat. Plants">
        <title>Genome expansion of Arabis alpina linked with retrotransposition and reduced symmetric DNA methylation.</title>
        <authorList>
            <person name="Willing E.M."/>
            <person name="Rawat V."/>
            <person name="Mandakova T."/>
            <person name="Maumus F."/>
            <person name="James G.V."/>
            <person name="Nordstroem K.J."/>
            <person name="Becker C."/>
            <person name="Warthmann N."/>
            <person name="Chica C."/>
            <person name="Szarzynska B."/>
            <person name="Zytnicki M."/>
            <person name="Albani M.C."/>
            <person name="Kiefer C."/>
            <person name="Bergonzi S."/>
            <person name="Castaings L."/>
            <person name="Mateos J.L."/>
            <person name="Berns M.C."/>
            <person name="Bujdoso N."/>
            <person name="Piofczyk T."/>
            <person name="de Lorenzo L."/>
            <person name="Barrero-Sicilia C."/>
            <person name="Mateos I."/>
            <person name="Piednoel M."/>
            <person name="Hagmann J."/>
            <person name="Chen-Min-Tao R."/>
            <person name="Iglesias-Fernandez R."/>
            <person name="Schuster S.C."/>
            <person name="Alonso-Blanco C."/>
            <person name="Roudier F."/>
            <person name="Carbonero P."/>
            <person name="Paz-Ares J."/>
            <person name="Davis S.J."/>
            <person name="Pecinka A."/>
            <person name="Quesneville H."/>
            <person name="Colot V."/>
            <person name="Lysak M.A."/>
            <person name="Weigel D."/>
            <person name="Coupland G."/>
            <person name="Schneeberger K."/>
        </authorList>
    </citation>
    <scope>NUCLEOTIDE SEQUENCE [LARGE SCALE GENOMIC DNA]</scope>
    <source>
        <strain evidence="2">cv. Pajares</strain>
    </source>
</reference>